<gene>
    <name evidence="2" type="ORF">FWILDA_LOCUS4415</name>
</gene>
<dbReference type="InterPro" id="IPR051681">
    <property type="entry name" value="Ser/Thr_Kinases-Pseudokinases"/>
</dbReference>
<dbReference type="EMBL" id="CAMKVN010000657">
    <property type="protein sequence ID" value="CAI2170105.1"/>
    <property type="molecule type" value="Genomic_DNA"/>
</dbReference>
<dbReference type="InterPro" id="IPR000719">
    <property type="entry name" value="Prot_kinase_dom"/>
</dbReference>
<dbReference type="Gene3D" id="1.10.510.10">
    <property type="entry name" value="Transferase(Phosphotransferase) domain 1"/>
    <property type="match status" value="1"/>
</dbReference>
<dbReference type="GO" id="GO:0004674">
    <property type="term" value="F:protein serine/threonine kinase activity"/>
    <property type="evidence" value="ECO:0007669"/>
    <property type="project" value="TreeGrafter"/>
</dbReference>
<dbReference type="PROSITE" id="PS50011">
    <property type="entry name" value="PROTEIN_KINASE_DOM"/>
    <property type="match status" value="1"/>
</dbReference>
<accession>A0A9W4WPX4</accession>
<dbReference type="OrthoDB" id="2348964at2759"/>
<dbReference type="SUPFAM" id="SSF56112">
    <property type="entry name" value="Protein kinase-like (PK-like)"/>
    <property type="match status" value="1"/>
</dbReference>
<evidence type="ECO:0000313" key="2">
    <source>
        <dbReference type="EMBL" id="CAI2170105.1"/>
    </source>
</evidence>
<dbReference type="PANTHER" id="PTHR44329">
    <property type="entry name" value="SERINE/THREONINE-PROTEIN KINASE TNNI3K-RELATED"/>
    <property type="match status" value="1"/>
</dbReference>
<comment type="caution">
    <text evidence="2">The sequence shown here is derived from an EMBL/GenBank/DDBJ whole genome shotgun (WGS) entry which is preliminary data.</text>
</comment>
<dbReference type="InterPro" id="IPR011009">
    <property type="entry name" value="Kinase-like_dom_sf"/>
</dbReference>
<dbReference type="PRINTS" id="PR00109">
    <property type="entry name" value="TYRKINASE"/>
</dbReference>
<sequence length="246" mass="28369">MVLEYAENGNLRHFLKSKSNSIDLYQKIEILKQIGHHLYNLHEKKIIHKNFHIGNILFANHIDDYITISDLGICQPINKTTCLNGSSQKEIYGVLPYVAPEVLREKSYCKASDIYAFGGIIYEIVTGNPPFHDRSHDFQLALDICNGVHPTIPEDTPKSFVNLLKRCWEPDPKRRITAIEIFSMIRCCFIYEDECKISHRISKEIDQSKCIHHTNPTKQTKIHPEAIYSSRLLSFPKLEETLSSDI</sequence>
<evidence type="ECO:0000313" key="3">
    <source>
        <dbReference type="Proteomes" id="UP001153678"/>
    </source>
</evidence>
<feature type="domain" description="Protein kinase" evidence="1">
    <location>
        <begin position="1"/>
        <end position="190"/>
    </location>
</feature>
<keyword evidence="3" id="KW-1185">Reference proteome</keyword>
<dbReference type="InterPro" id="IPR001245">
    <property type="entry name" value="Ser-Thr/Tyr_kinase_cat_dom"/>
</dbReference>
<proteinExistence type="predicted"/>
<evidence type="ECO:0000259" key="1">
    <source>
        <dbReference type="PROSITE" id="PS50011"/>
    </source>
</evidence>
<name>A0A9W4WPX4_9GLOM</name>
<organism evidence="2 3">
    <name type="scientific">Funneliformis geosporum</name>
    <dbReference type="NCBI Taxonomy" id="1117311"/>
    <lineage>
        <taxon>Eukaryota</taxon>
        <taxon>Fungi</taxon>
        <taxon>Fungi incertae sedis</taxon>
        <taxon>Mucoromycota</taxon>
        <taxon>Glomeromycotina</taxon>
        <taxon>Glomeromycetes</taxon>
        <taxon>Glomerales</taxon>
        <taxon>Glomeraceae</taxon>
        <taxon>Funneliformis</taxon>
    </lineage>
</organism>
<dbReference type="GO" id="GO:0005524">
    <property type="term" value="F:ATP binding"/>
    <property type="evidence" value="ECO:0007669"/>
    <property type="project" value="InterPro"/>
</dbReference>
<reference evidence="2" key="1">
    <citation type="submission" date="2022-08" db="EMBL/GenBank/DDBJ databases">
        <authorList>
            <person name="Kallberg Y."/>
            <person name="Tangrot J."/>
            <person name="Rosling A."/>
        </authorList>
    </citation>
    <scope>NUCLEOTIDE SEQUENCE</scope>
    <source>
        <strain evidence="2">Wild A</strain>
    </source>
</reference>
<dbReference type="AlphaFoldDB" id="A0A9W4WPX4"/>
<dbReference type="Proteomes" id="UP001153678">
    <property type="component" value="Unassembled WGS sequence"/>
</dbReference>
<dbReference type="Pfam" id="PF07714">
    <property type="entry name" value="PK_Tyr_Ser-Thr"/>
    <property type="match status" value="1"/>
</dbReference>
<protein>
    <submittedName>
        <fullName evidence="2">10244_t:CDS:1</fullName>
    </submittedName>
</protein>